<evidence type="ECO:0000256" key="1">
    <source>
        <dbReference type="ARBA" id="ARBA00004651"/>
    </source>
</evidence>
<evidence type="ECO:0008006" key="15">
    <source>
        <dbReference type="Google" id="ProtNLM"/>
    </source>
</evidence>
<dbReference type="CDD" id="cd18544">
    <property type="entry name" value="ABC_6TM_TmrA_like"/>
    <property type="match status" value="1"/>
</dbReference>
<dbReference type="InterPro" id="IPR027417">
    <property type="entry name" value="P-loop_NTPase"/>
</dbReference>
<dbReference type="PANTHER" id="PTHR24221:SF654">
    <property type="entry name" value="ATP-BINDING CASSETTE SUB-FAMILY B MEMBER 6"/>
    <property type="match status" value="1"/>
</dbReference>
<keyword evidence="6" id="KW-0067">ATP-binding</keyword>
<dbReference type="GO" id="GO:0005886">
    <property type="term" value="C:plasma membrane"/>
    <property type="evidence" value="ECO:0007669"/>
    <property type="project" value="UniProtKB-SubCell"/>
</dbReference>
<feature type="domain" description="ABC transporter" evidence="11">
    <location>
        <begin position="2"/>
        <end position="232"/>
    </location>
</feature>
<dbReference type="InterPro" id="IPR003439">
    <property type="entry name" value="ABC_transporter-like_ATP-bd"/>
</dbReference>
<proteinExistence type="inferred from homology"/>
<dbReference type="GO" id="GO:0034040">
    <property type="term" value="F:ATPase-coupled lipid transmembrane transporter activity"/>
    <property type="evidence" value="ECO:0007669"/>
    <property type="project" value="TreeGrafter"/>
</dbReference>
<organism evidence="13">
    <name type="scientific">Darwinula stevensoni</name>
    <dbReference type="NCBI Taxonomy" id="69355"/>
    <lineage>
        <taxon>Eukaryota</taxon>
        <taxon>Metazoa</taxon>
        <taxon>Ecdysozoa</taxon>
        <taxon>Arthropoda</taxon>
        <taxon>Crustacea</taxon>
        <taxon>Oligostraca</taxon>
        <taxon>Ostracoda</taxon>
        <taxon>Podocopa</taxon>
        <taxon>Podocopida</taxon>
        <taxon>Darwinulocopina</taxon>
        <taxon>Darwinuloidea</taxon>
        <taxon>Darwinulidae</taxon>
        <taxon>Darwinula</taxon>
    </lineage>
</organism>
<keyword evidence="4 10" id="KW-0812">Transmembrane</keyword>
<comment type="subcellular location">
    <subcellularLocation>
        <location evidence="1">Cell membrane</location>
        <topology evidence="1">Multi-pass membrane protein</topology>
    </subcellularLocation>
</comment>
<dbReference type="InterPro" id="IPR039421">
    <property type="entry name" value="Type_1_exporter"/>
</dbReference>
<evidence type="ECO:0000256" key="8">
    <source>
        <dbReference type="ARBA" id="ARBA00023136"/>
    </source>
</evidence>
<feature type="transmembrane region" description="Helical" evidence="10">
    <location>
        <begin position="401"/>
        <end position="424"/>
    </location>
</feature>
<dbReference type="GO" id="GO:0005524">
    <property type="term" value="F:ATP binding"/>
    <property type="evidence" value="ECO:0007669"/>
    <property type="project" value="UniProtKB-KW"/>
</dbReference>
<dbReference type="EMBL" id="LR901116">
    <property type="protein sequence ID" value="CAD7247821.1"/>
    <property type="molecule type" value="Genomic_DNA"/>
</dbReference>
<dbReference type="SUPFAM" id="SSF90123">
    <property type="entry name" value="ABC transporter transmembrane region"/>
    <property type="match status" value="1"/>
</dbReference>
<evidence type="ECO:0000256" key="2">
    <source>
        <dbReference type="ARBA" id="ARBA00022448"/>
    </source>
</evidence>
<dbReference type="OrthoDB" id="6500128at2759"/>
<dbReference type="FunFam" id="3.40.50.300:FF:000221">
    <property type="entry name" value="Multidrug ABC transporter ATP-binding protein"/>
    <property type="match status" value="1"/>
</dbReference>
<dbReference type="GO" id="GO:0016887">
    <property type="term" value="F:ATP hydrolysis activity"/>
    <property type="evidence" value="ECO:0007669"/>
    <property type="project" value="InterPro"/>
</dbReference>
<dbReference type="PROSITE" id="PS50929">
    <property type="entry name" value="ABC_TM1F"/>
    <property type="match status" value="1"/>
</dbReference>
<comment type="similarity">
    <text evidence="9">Belongs to the ABC transporter superfamily. ABCB family. Heavy Metal importer (TC 3.A.1.210) subfamily.</text>
</comment>
<feature type="transmembrane region" description="Helical" evidence="10">
    <location>
        <begin position="324"/>
        <end position="341"/>
    </location>
</feature>
<dbReference type="Pfam" id="PF00664">
    <property type="entry name" value="ABC_membrane"/>
    <property type="match status" value="1"/>
</dbReference>
<feature type="non-terminal residue" evidence="13">
    <location>
        <position position="748"/>
    </location>
</feature>
<evidence type="ECO:0000313" key="13">
    <source>
        <dbReference type="EMBL" id="CAD7247821.1"/>
    </source>
</evidence>
<evidence type="ECO:0000256" key="5">
    <source>
        <dbReference type="ARBA" id="ARBA00022741"/>
    </source>
</evidence>
<dbReference type="PROSITE" id="PS00211">
    <property type="entry name" value="ABC_TRANSPORTER_1"/>
    <property type="match status" value="1"/>
</dbReference>
<keyword evidence="5" id="KW-0547">Nucleotide-binding</keyword>
<feature type="transmembrane region" description="Helical" evidence="10">
    <location>
        <begin position="436"/>
        <end position="452"/>
    </location>
</feature>
<feature type="domain" description="ABC transporter" evidence="11">
    <location>
        <begin position="500"/>
        <end position="734"/>
    </location>
</feature>
<keyword evidence="2" id="KW-0813">Transport</keyword>
<evidence type="ECO:0000256" key="4">
    <source>
        <dbReference type="ARBA" id="ARBA00022692"/>
    </source>
</evidence>
<reference evidence="13" key="1">
    <citation type="submission" date="2020-11" db="EMBL/GenBank/DDBJ databases">
        <authorList>
            <person name="Tran Van P."/>
        </authorList>
    </citation>
    <scope>NUCLEOTIDE SEQUENCE</scope>
</reference>
<dbReference type="InterPro" id="IPR003593">
    <property type="entry name" value="AAA+_ATPase"/>
</dbReference>
<gene>
    <name evidence="13" type="ORF">DSTB1V02_LOCUS7646</name>
</gene>
<evidence type="ECO:0000259" key="12">
    <source>
        <dbReference type="PROSITE" id="PS50929"/>
    </source>
</evidence>
<evidence type="ECO:0000256" key="3">
    <source>
        <dbReference type="ARBA" id="ARBA00022475"/>
    </source>
</evidence>
<dbReference type="EMBL" id="CAJPEV010001599">
    <property type="protein sequence ID" value="CAG0893443.1"/>
    <property type="molecule type" value="Genomic_DNA"/>
</dbReference>
<dbReference type="GO" id="GO:0140359">
    <property type="term" value="F:ABC-type transporter activity"/>
    <property type="evidence" value="ECO:0007669"/>
    <property type="project" value="InterPro"/>
</dbReference>
<dbReference type="InterPro" id="IPR036640">
    <property type="entry name" value="ABC1_TM_sf"/>
</dbReference>
<evidence type="ECO:0000256" key="9">
    <source>
        <dbReference type="ARBA" id="ARBA00024363"/>
    </source>
</evidence>
<dbReference type="Gene3D" id="3.40.50.300">
    <property type="entry name" value="P-loop containing nucleotide triphosphate hydrolases"/>
    <property type="match status" value="2"/>
</dbReference>
<protein>
    <recommendedName>
        <fullName evidence="15">ABC transporter ATP-binding protein</fullName>
    </recommendedName>
</protein>
<keyword evidence="3" id="KW-1003">Cell membrane</keyword>
<keyword evidence="7 10" id="KW-1133">Transmembrane helix</keyword>
<keyword evidence="14" id="KW-1185">Reference proteome</keyword>
<evidence type="ECO:0000259" key="11">
    <source>
        <dbReference type="PROSITE" id="PS50893"/>
    </source>
</evidence>
<sequence>SIELKGLSYQYESSDSFALRNINFKFEKGKKYALVGQSGAGKSTLLDLILGFSSPSHGSIYIDGSSIDELALESYRALFGLVTQEAILFNDTIENNLSFGITDKAKSDRALTIGNALEFAQKIYQQPIGERGGKLSGGEKQRLTISRVAYRNPEIVLMDEATSALDSQNESEVQAALDELLKNKTSIIIAHRLSTVKNSDCIVLMDKGEIKNFGTHDQLYASDDLYRKMVDLQKSCLRYVFVYATSFFSQNIVNNLRKKVFSHLMRLHVQYYDETPVGRLTTRTINDVETINEVYSDNFFTIVSDILTIIFVLGFMLYTDVTLTLISLVTLPFLYIATYIFKEKVKVVNEKLRDKIGELNAFVQEHLMGFKIVKAFAAEEKEENKFKQINNGFTALNIKSIWYYSWFFPVLETLIAISIGLVVSYVAVHSFETKDLSAGVITSFLLYLNLLFRPMRFIADKFNSIQMGFVASKRVFELLDTPSLEENTGKLKDLKLNGDISFEKVEFSYVKDVEILKKISFHIEAGQSLAIVGATGSGKTSIINILNRFYPFQSGTISIDKRNILDYDLDFLRSQIAMVLQDVYLFSGSIIDNIIIENSSATKEDIIDMAKQLEIHEFFMKLPGNYDFEIKERGNSLSHGQKQIISLFRAIAKKPSILILDEATSSIDSNTEYYIQKLIAQSIKNKTSIVIAHRLSTIMQADKILVLDQGVIVGEGTHDSLLKTNSHYQKYFETIETQNEVSKRCFKP</sequence>
<dbReference type="InterPro" id="IPR017871">
    <property type="entry name" value="ABC_transporter-like_CS"/>
</dbReference>
<dbReference type="InterPro" id="IPR011527">
    <property type="entry name" value="ABC1_TM_dom"/>
</dbReference>
<evidence type="ECO:0000256" key="6">
    <source>
        <dbReference type="ARBA" id="ARBA00022840"/>
    </source>
</evidence>
<dbReference type="PANTHER" id="PTHR24221">
    <property type="entry name" value="ATP-BINDING CASSETTE SUB-FAMILY B"/>
    <property type="match status" value="1"/>
</dbReference>
<accession>A0A7R8XDN5</accession>
<dbReference type="Proteomes" id="UP000677054">
    <property type="component" value="Unassembled WGS sequence"/>
</dbReference>
<keyword evidence="8 10" id="KW-0472">Membrane</keyword>
<dbReference type="Gene3D" id="1.20.1560.10">
    <property type="entry name" value="ABC transporter type 1, transmembrane domain"/>
    <property type="match status" value="1"/>
</dbReference>
<dbReference type="PROSITE" id="PS50893">
    <property type="entry name" value="ABC_TRANSPORTER_2"/>
    <property type="match status" value="2"/>
</dbReference>
<evidence type="ECO:0000256" key="7">
    <source>
        <dbReference type="ARBA" id="ARBA00022989"/>
    </source>
</evidence>
<evidence type="ECO:0000256" key="10">
    <source>
        <dbReference type="SAM" id="Phobius"/>
    </source>
</evidence>
<dbReference type="FunFam" id="3.40.50.300:FF:000604">
    <property type="entry name" value="ABC transporter B family member 28"/>
    <property type="match status" value="1"/>
</dbReference>
<dbReference type="SUPFAM" id="SSF52540">
    <property type="entry name" value="P-loop containing nucleoside triphosphate hydrolases"/>
    <property type="match status" value="2"/>
</dbReference>
<evidence type="ECO:0000313" key="14">
    <source>
        <dbReference type="Proteomes" id="UP000677054"/>
    </source>
</evidence>
<feature type="non-terminal residue" evidence="13">
    <location>
        <position position="1"/>
    </location>
</feature>
<dbReference type="AlphaFoldDB" id="A0A7R8XDN5"/>
<dbReference type="GO" id="GO:0005737">
    <property type="term" value="C:cytoplasm"/>
    <property type="evidence" value="ECO:0007669"/>
    <property type="project" value="UniProtKB-ARBA"/>
</dbReference>
<dbReference type="Pfam" id="PF00005">
    <property type="entry name" value="ABC_tran"/>
    <property type="match status" value="2"/>
</dbReference>
<name>A0A7R8XDN5_9CRUS</name>
<dbReference type="SMART" id="SM00382">
    <property type="entry name" value="AAA"/>
    <property type="match status" value="2"/>
</dbReference>
<feature type="domain" description="ABC transmembrane type-1" evidence="12">
    <location>
        <begin position="235"/>
        <end position="467"/>
    </location>
</feature>